<proteinExistence type="predicted"/>
<dbReference type="AlphaFoldDB" id="A0A8J6F7S3"/>
<sequence length="86" mass="9837">MLADTACSSSTVMLWIVFVMFFLSSSSLYELMPFAFYFKISPQLKITYGQVRGRCGVLRHLARRSSRFFLLVLVGHKTLPNKAQLI</sequence>
<keyword evidence="1" id="KW-1133">Transmembrane helix</keyword>
<evidence type="ECO:0000313" key="2">
    <source>
        <dbReference type="EMBL" id="KAG9482095.1"/>
    </source>
</evidence>
<dbReference type="EMBL" id="WNTK01000006">
    <property type="protein sequence ID" value="KAG9482095.1"/>
    <property type="molecule type" value="Genomic_DNA"/>
</dbReference>
<comment type="caution">
    <text evidence="2">The sequence shown here is derived from an EMBL/GenBank/DDBJ whole genome shotgun (WGS) entry which is preliminary data.</text>
</comment>
<keyword evidence="1" id="KW-0472">Membrane</keyword>
<name>A0A8J6F7S3_ELECQ</name>
<keyword evidence="1" id="KW-0812">Transmembrane</keyword>
<accession>A0A8J6F7S3</accession>
<keyword evidence="3" id="KW-1185">Reference proteome</keyword>
<protein>
    <submittedName>
        <fullName evidence="2">Uncharacterized protein</fullName>
    </submittedName>
</protein>
<reference evidence="2" key="1">
    <citation type="thesis" date="2020" institute="ProQuest LLC" country="789 East Eisenhower Parkway, Ann Arbor, MI, USA">
        <title>Comparative Genomics and Chromosome Evolution.</title>
        <authorList>
            <person name="Mudd A.B."/>
        </authorList>
    </citation>
    <scope>NUCLEOTIDE SEQUENCE</scope>
    <source>
        <strain evidence="2">HN-11 Male</strain>
        <tissue evidence="2">Kidney and liver</tissue>
    </source>
</reference>
<evidence type="ECO:0000256" key="1">
    <source>
        <dbReference type="SAM" id="Phobius"/>
    </source>
</evidence>
<evidence type="ECO:0000313" key="3">
    <source>
        <dbReference type="Proteomes" id="UP000770717"/>
    </source>
</evidence>
<gene>
    <name evidence="2" type="ORF">GDO78_011013</name>
</gene>
<organism evidence="2 3">
    <name type="scientific">Eleutherodactylus coqui</name>
    <name type="common">Puerto Rican coqui</name>
    <dbReference type="NCBI Taxonomy" id="57060"/>
    <lineage>
        <taxon>Eukaryota</taxon>
        <taxon>Metazoa</taxon>
        <taxon>Chordata</taxon>
        <taxon>Craniata</taxon>
        <taxon>Vertebrata</taxon>
        <taxon>Euteleostomi</taxon>
        <taxon>Amphibia</taxon>
        <taxon>Batrachia</taxon>
        <taxon>Anura</taxon>
        <taxon>Neobatrachia</taxon>
        <taxon>Hyloidea</taxon>
        <taxon>Eleutherodactylidae</taxon>
        <taxon>Eleutherodactylinae</taxon>
        <taxon>Eleutherodactylus</taxon>
        <taxon>Eleutherodactylus</taxon>
    </lineage>
</organism>
<feature type="transmembrane region" description="Helical" evidence="1">
    <location>
        <begin position="12"/>
        <end position="38"/>
    </location>
</feature>
<dbReference type="Proteomes" id="UP000770717">
    <property type="component" value="Unassembled WGS sequence"/>
</dbReference>